<dbReference type="RefSeq" id="XP_013431118.1">
    <property type="nucleotide sequence ID" value="XM_013575664.1"/>
</dbReference>
<protein>
    <submittedName>
        <fullName evidence="2">Uncharacterized protein</fullName>
    </submittedName>
</protein>
<dbReference type="AlphaFoldDB" id="A0A074X5C6"/>
<proteinExistence type="predicted"/>
<feature type="region of interest" description="Disordered" evidence="1">
    <location>
        <begin position="148"/>
        <end position="172"/>
    </location>
</feature>
<evidence type="ECO:0000313" key="3">
    <source>
        <dbReference type="Proteomes" id="UP000027730"/>
    </source>
</evidence>
<sequence>MPGKNAIVSPAPRAFGRLKVISCFAQAAVSAYRVGDSLEDISKCQAGRDAAFLRRKPQQGRYYGFPQSIHHWWCRKANVEPMACSSCDTHGLMSAVAWSREGGRIFSLGFEMQPRSPGYSPLHPTASKAVVYYQQKLFQVTEAQLKISGGPRKQNSTHQALKTSGPNTEYDSHPTTWSSIFVSTRLIASFCYMWERQSTDPPAEHQLPS</sequence>
<keyword evidence="3" id="KW-1185">Reference proteome</keyword>
<dbReference type="HOGENOM" id="CLU_1315168_0_0_1"/>
<gene>
    <name evidence="2" type="ORF">M436DRAFT_61032</name>
</gene>
<name>A0A074X5C6_9PEZI</name>
<organism evidence="2 3">
    <name type="scientific">Aureobasidium namibiae CBS 147.97</name>
    <dbReference type="NCBI Taxonomy" id="1043004"/>
    <lineage>
        <taxon>Eukaryota</taxon>
        <taxon>Fungi</taxon>
        <taxon>Dikarya</taxon>
        <taxon>Ascomycota</taxon>
        <taxon>Pezizomycotina</taxon>
        <taxon>Dothideomycetes</taxon>
        <taxon>Dothideomycetidae</taxon>
        <taxon>Dothideales</taxon>
        <taxon>Saccotheciaceae</taxon>
        <taxon>Aureobasidium</taxon>
    </lineage>
</organism>
<evidence type="ECO:0000313" key="2">
    <source>
        <dbReference type="EMBL" id="KEQ77272.1"/>
    </source>
</evidence>
<dbReference type="Proteomes" id="UP000027730">
    <property type="component" value="Unassembled WGS sequence"/>
</dbReference>
<dbReference type="EMBL" id="KL584703">
    <property type="protein sequence ID" value="KEQ77272.1"/>
    <property type="molecule type" value="Genomic_DNA"/>
</dbReference>
<reference evidence="2 3" key="1">
    <citation type="journal article" date="2014" name="BMC Genomics">
        <title>Genome sequencing of four Aureobasidium pullulans varieties: biotechnological potential, stress tolerance, and description of new species.</title>
        <authorList>
            <person name="Gostin Ar C."/>
            <person name="Ohm R.A."/>
            <person name="Kogej T."/>
            <person name="Sonjak S."/>
            <person name="Turk M."/>
            <person name="Zajc J."/>
            <person name="Zalar P."/>
            <person name="Grube M."/>
            <person name="Sun H."/>
            <person name="Han J."/>
            <person name="Sharma A."/>
            <person name="Chiniquy J."/>
            <person name="Ngan C.Y."/>
            <person name="Lipzen A."/>
            <person name="Barry K."/>
            <person name="Grigoriev I.V."/>
            <person name="Gunde-Cimerman N."/>
        </authorList>
    </citation>
    <scope>NUCLEOTIDE SEQUENCE [LARGE SCALE GENOMIC DNA]</scope>
    <source>
        <strain evidence="2 3">CBS 147.97</strain>
    </source>
</reference>
<evidence type="ECO:0000256" key="1">
    <source>
        <dbReference type="SAM" id="MobiDB-lite"/>
    </source>
</evidence>
<feature type="compositionally biased region" description="Polar residues" evidence="1">
    <location>
        <begin position="153"/>
        <end position="172"/>
    </location>
</feature>
<dbReference type="GeneID" id="25413106"/>
<accession>A0A074X5C6</accession>